<dbReference type="EMBL" id="CAEZYU010000007">
    <property type="protein sequence ID" value="CAB4730433.1"/>
    <property type="molecule type" value="Genomic_DNA"/>
</dbReference>
<dbReference type="Pfam" id="PF12005">
    <property type="entry name" value="DUF3499"/>
    <property type="match status" value="1"/>
</dbReference>
<protein>
    <submittedName>
        <fullName evidence="4">Unannotated protein</fullName>
    </submittedName>
</protein>
<dbReference type="EMBL" id="CAEZSF010000042">
    <property type="protein sequence ID" value="CAB4534226.1"/>
    <property type="molecule type" value="Genomic_DNA"/>
</dbReference>
<evidence type="ECO:0000313" key="3">
    <source>
        <dbReference type="EMBL" id="CAB4730433.1"/>
    </source>
</evidence>
<evidence type="ECO:0000313" key="2">
    <source>
        <dbReference type="EMBL" id="CAB4534226.1"/>
    </source>
</evidence>
<dbReference type="InterPro" id="IPR021888">
    <property type="entry name" value="DUF3499"/>
</dbReference>
<accession>A0A6J7F5Y5</accession>
<gene>
    <name evidence="2" type="ORF">UFOPK1358_00624</name>
    <name evidence="3" type="ORF">UFOPK2766_00281</name>
    <name evidence="4" type="ORF">UFOPK3519_00265</name>
</gene>
<name>A0A6J7F5Y5_9ZZZZ</name>
<reference evidence="4" key="1">
    <citation type="submission" date="2020-05" db="EMBL/GenBank/DDBJ databases">
        <authorList>
            <person name="Chiriac C."/>
            <person name="Salcher M."/>
            <person name="Ghai R."/>
            <person name="Kavagutti S V."/>
        </authorList>
    </citation>
    <scope>NUCLEOTIDE SEQUENCE</scope>
</reference>
<evidence type="ECO:0000256" key="1">
    <source>
        <dbReference type="SAM" id="MobiDB-lite"/>
    </source>
</evidence>
<organism evidence="4">
    <name type="scientific">freshwater metagenome</name>
    <dbReference type="NCBI Taxonomy" id="449393"/>
    <lineage>
        <taxon>unclassified sequences</taxon>
        <taxon>metagenomes</taxon>
        <taxon>ecological metagenomes</taxon>
    </lineage>
</organism>
<proteinExistence type="predicted"/>
<sequence>MSYAYSDGVVWLEPLRPEAHPMVHDLCAQHADNVRVPRGWELRNAFVTEVATEQLAAESQSRGYPEYRGPDQLDLIGA</sequence>
<feature type="region of interest" description="Disordered" evidence="1">
    <location>
        <begin position="58"/>
        <end position="78"/>
    </location>
</feature>
<evidence type="ECO:0000313" key="4">
    <source>
        <dbReference type="EMBL" id="CAB4891016.1"/>
    </source>
</evidence>
<dbReference type="EMBL" id="CAFBMG010000011">
    <property type="protein sequence ID" value="CAB4891016.1"/>
    <property type="molecule type" value="Genomic_DNA"/>
</dbReference>
<dbReference type="AlphaFoldDB" id="A0A6J7F5Y5"/>